<proteinExistence type="inferred from homology"/>
<dbReference type="InterPro" id="IPR022929">
    <property type="entry name" value="Put_MntP"/>
</dbReference>
<evidence type="ECO:0000256" key="3">
    <source>
        <dbReference type="ARBA" id="ARBA00022692"/>
    </source>
</evidence>
<feature type="transmembrane region" description="Helical" evidence="8">
    <location>
        <begin position="42"/>
        <end position="62"/>
    </location>
</feature>
<evidence type="ECO:0000256" key="7">
    <source>
        <dbReference type="ARBA" id="ARBA00023211"/>
    </source>
</evidence>
<dbReference type="Proteomes" id="UP000448943">
    <property type="component" value="Unassembled WGS sequence"/>
</dbReference>
<keyword evidence="6 8" id="KW-0472">Membrane</keyword>
<protein>
    <recommendedName>
        <fullName evidence="8">Putative manganese efflux pump MntP</fullName>
    </recommendedName>
</protein>
<evidence type="ECO:0000256" key="1">
    <source>
        <dbReference type="ARBA" id="ARBA00022448"/>
    </source>
</evidence>
<feature type="transmembrane region" description="Helical" evidence="8">
    <location>
        <begin position="107"/>
        <end position="130"/>
    </location>
</feature>
<organism evidence="9 10">
    <name type="scientific">Chengkuizengella marina</name>
    <dbReference type="NCBI Taxonomy" id="2507566"/>
    <lineage>
        <taxon>Bacteria</taxon>
        <taxon>Bacillati</taxon>
        <taxon>Bacillota</taxon>
        <taxon>Bacilli</taxon>
        <taxon>Bacillales</taxon>
        <taxon>Paenibacillaceae</taxon>
        <taxon>Chengkuizengella</taxon>
    </lineage>
</organism>
<evidence type="ECO:0000256" key="4">
    <source>
        <dbReference type="ARBA" id="ARBA00022989"/>
    </source>
</evidence>
<dbReference type="RefSeq" id="WP_160647449.1">
    <property type="nucleotide sequence ID" value="NZ_SIJB01000035.1"/>
</dbReference>
<evidence type="ECO:0000313" key="9">
    <source>
        <dbReference type="EMBL" id="NBI30636.1"/>
    </source>
</evidence>
<dbReference type="HAMAP" id="MF_01521">
    <property type="entry name" value="MntP_pump"/>
    <property type="match status" value="1"/>
</dbReference>
<keyword evidence="1 8" id="KW-0813">Transport</keyword>
<dbReference type="PANTHER" id="PTHR35529">
    <property type="entry name" value="MANGANESE EFFLUX PUMP MNTP-RELATED"/>
    <property type="match status" value="1"/>
</dbReference>
<keyword evidence="10" id="KW-1185">Reference proteome</keyword>
<dbReference type="EMBL" id="SIJB01000035">
    <property type="protein sequence ID" value="NBI30636.1"/>
    <property type="molecule type" value="Genomic_DNA"/>
</dbReference>
<comment type="similarity">
    <text evidence="8">Belongs to the MntP (TC 9.B.29) family.</text>
</comment>
<dbReference type="GO" id="GO:0005384">
    <property type="term" value="F:manganese ion transmembrane transporter activity"/>
    <property type="evidence" value="ECO:0007669"/>
    <property type="project" value="UniProtKB-UniRule"/>
</dbReference>
<dbReference type="Pfam" id="PF02659">
    <property type="entry name" value="Mntp"/>
    <property type="match status" value="1"/>
</dbReference>
<feature type="transmembrane region" description="Helical" evidence="8">
    <location>
        <begin position="12"/>
        <end position="30"/>
    </location>
</feature>
<feature type="transmembrane region" description="Helical" evidence="8">
    <location>
        <begin position="136"/>
        <end position="156"/>
    </location>
</feature>
<dbReference type="AlphaFoldDB" id="A0A6N9Q700"/>
<keyword evidence="7 8" id="KW-0464">Manganese</keyword>
<feature type="transmembrane region" description="Helical" evidence="8">
    <location>
        <begin position="74"/>
        <end position="95"/>
    </location>
</feature>
<evidence type="ECO:0000256" key="2">
    <source>
        <dbReference type="ARBA" id="ARBA00022475"/>
    </source>
</evidence>
<sequence length="186" mass="19777">MTIVSVELGQFITILIMAIALGMDAFSLGVGIGMRGIRLLDIFKISLIVGFFHIMMPLMGLFTGKYVSTILDDVALIAGGTLLVLLGLHMVYSSLRGEKVQAFDHSTLWGILIFSLSVSIDSFSVGISLGLFSSDIILTVLLFGIFGGTLSILGLLLGRSISLSLGEYGEAIGGIILLVFGIKFLI</sequence>
<dbReference type="PANTHER" id="PTHR35529:SF1">
    <property type="entry name" value="MANGANESE EFFLUX PUMP MNTP-RELATED"/>
    <property type="match status" value="1"/>
</dbReference>
<evidence type="ECO:0000256" key="8">
    <source>
        <dbReference type="HAMAP-Rule" id="MF_01521"/>
    </source>
</evidence>
<comment type="caution">
    <text evidence="9">The sequence shown here is derived from an EMBL/GenBank/DDBJ whole genome shotgun (WGS) entry which is preliminary data.</text>
</comment>
<feature type="transmembrane region" description="Helical" evidence="8">
    <location>
        <begin position="168"/>
        <end position="185"/>
    </location>
</feature>
<comment type="function">
    <text evidence="8">Probably functions as a manganese efflux pump.</text>
</comment>
<accession>A0A6N9Q700</accession>
<name>A0A6N9Q700_9BACL</name>
<dbReference type="GO" id="GO:0005886">
    <property type="term" value="C:plasma membrane"/>
    <property type="evidence" value="ECO:0007669"/>
    <property type="project" value="UniProtKB-SubCell"/>
</dbReference>
<keyword evidence="3 8" id="KW-0812">Transmembrane</keyword>
<keyword evidence="4 8" id="KW-1133">Transmembrane helix</keyword>
<dbReference type="InterPro" id="IPR003810">
    <property type="entry name" value="Mntp/YtaF"/>
</dbReference>
<dbReference type="OrthoDB" id="1679700at2"/>
<gene>
    <name evidence="8" type="primary">mntP</name>
    <name evidence="9" type="ORF">ERL59_16925</name>
</gene>
<evidence type="ECO:0000256" key="5">
    <source>
        <dbReference type="ARBA" id="ARBA00023065"/>
    </source>
</evidence>
<comment type="subcellular location">
    <subcellularLocation>
        <location evidence="8">Cell membrane</location>
        <topology evidence="8">Multi-pass membrane protein</topology>
    </subcellularLocation>
</comment>
<evidence type="ECO:0000313" key="10">
    <source>
        <dbReference type="Proteomes" id="UP000448943"/>
    </source>
</evidence>
<evidence type="ECO:0000256" key="6">
    <source>
        <dbReference type="ARBA" id="ARBA00023136"/>
    </source>
</evidence>
<keyword evidence="5 8" id="KW-0406">Ion transport</keyword>
<reference evidence="9 10" key="1">
    <citation type="submission" date="2019-01" db="EMBL/GenBank/DDBJ databases">
        <title>Chengkuizengella sp. nov., isolated from deep-sea sediment of East Pacific Ocean.</title>
        <authorList>
            <person name="Yang J."/>
            <person name="Lai Q."/>
            <person name="Shao Z."/>
        </authorList>
    </citation>
    <scope>NUCLEOTIDE SEQUENCE [LARGE SCALE GENOMIC DNA]</scope>
    <source>
        <strain evidence="9 10">YPA3-1-1</strain>
    </source>
</reference>
<keyword evidence="2 8" id="KW-1003">Cell membrane</keyword>